<gene>
    <name evidence="1" type="ORF">PMEA_00015306</name>
</gene>
<name>A0AAU9X0L3_9CNID</name>
<accession>A0AAU9X0L3</accession>
<evidence type="ECO:0000313" key="1">
    <source>
        <dbReference type="EMBL" id="CAH3132969.1"/>
    </source>
</evidence>
<proteinExistence type="predicted"/>
<comment type="caution">
    <text evidence="1">The sequence shown here is derived from an EMBL/GenBank/DDBJ whole genome shotgun (WGS) entry which is preliminary data.</text>
</comment>
<keyword evidence="2" id="KW-1185">Reference proteome</keyword>
<dbReference type="AlphaFoldDB" id="A0AAU9X0L3"/>
<dbReference type="EMBL" id="CALNXJ010000027">
    <property type="protein sequence ID" value="CAH3132969.1"/>
    <property type="molecule type" value="Genomic_DNA"/>
</dbReference>
<sequence length="131" mass="14483">RFTFNPNRASPCEVLRVPGPKRDDGVVLVPGSLSLIFDLAVSGRANNYTVNNYKNGEGFMYEHVTHLKTISVDKGSDTIINENINVPRKSMKGLLFYEPYVAGARDSEKTFNPVITKVKVIVNGIPNKVNS</sequence>
<reference evidence="1 2" key="1">
    <citation type="submission" date="2022-05" db="EMBL/GenBank/DDBJ databases">
        <authorList>
            <consortium name="Genoscope - CEA"/>
            <person name="William W."/>
        </authorList>
    </citation>
    <scope>NUCLEOTIDE SEQUENCE [LARGE SCALE GENOMIC DNA]</scope>
</reference>
<dbReference type="Proteomes" id="UP001159428">
    <property type="component" value="Unassembled WGS sequence"/>
</dbReference>
<protein>
    <submittedName>
        <fullName evidence="1">Uncharacterized protein</fullName>
    </submittedName>
</protein>
<feature type="non-terminal residue" evidence="1">
    <location>
        <position position="1"/>
    </location>
</feature>
<organism evidence="1 2">
    <name type="scientific">Pocillopora meandrina</name>
    <dbReference type="NCBI Taxonomy" id="46732"/>
    <lineage>
        <taxon>Eukaryota</taxon>
        <taxon>Metazoa</taxon>
        <taxon>Cnidaria</taxon>
        <taxon>Anthozoa</taxon>
        <taxon>Hexacorallia</taxon>
        <taxon>Scleractinia</taxon>
        <taxon>Astrocoeniina</taxon>
        <taxon>Pocilloporidae</taxon>
        <taxon>Pocillopora</taxon>
    </lineage>
</organism>
<evidence type="ECO:0000313" key="2">
    <source>
        <dbReference type="Proteomes" id="UP001159428"/>
    </source>
</evidence>